<reference evidence="1 2" key="1">
    <citation type="submission" date="2018-07" db="EMBL/GenBank/DDBJ databases">
        <title>Marsedoiliclastica nanhaica gen. nov. sp. nov., a novel marine hydrocarbonoclastic bacterium isolated from an in-situ enriched hydrocarbon-degrading consortium in deep-sea sediment.</title>
        <authorList>
            <person name="Dong C."/>
            <person name="Ma T."/>
            <person name="Liu R."/>
            <person name="Shao Z."/>
        </authorList>
    </citation>
    <scope>NUCLEOTIDE SEQUENCE [LARGE SCALE GENOMIC DNA]</scope>
    <source>
        <strain evidence="2">soil36-7</strain>
    </source>
</reference>
<protein>
    <submittedName>
        <fullName evidence="1">Uncharacterized protein</fullName>
    </submittedName>
</protein>
<proteinExistence type="predicted"/>
<keyword evidence="2" id="KW-1185">Reference proteome</keyword>
<dbReference type="EMBL" id="CP031093">
    <property type="protein sequence ID" value="QCF25955.1"/>
    <property type="molecule type" value="Genomic_DNA"/>
</dbReference>
<dbReference type="AlphaFoldDB" id="A0A4P7XGW2"/>
<name>A0A4P7XGW2_9ALTE</name>
<accession>A0A4P7XGW2</accession>
<gene>
    <name evidence="1" type="ORF">soil367_08490</name>
</gene>
<sequence length="61" mass="6585">MIGKSGGSLCLILQPLSFRNRLSLIALVQEPRPVVLCDRATGKPRPLRAANPPCAFLLFPA</sequence>
<dbReference type="KEGG" id="hmi:soil367_08490"/>
<evidence type="ECO:0000313" key="1">
    <source>
        <dbReference type="EMBL" id="QCF25955.1"/>
    </source>
</evidence>
<organism evidence="1 2">
    <name type="scientific">Hydrocarboniclastica marina</name>
    <dbReference type="NCBI Taxonomy" id="2259620"/>
    <lineage>
        <taxon>Bacteria</taxon>
        <taxon>Pseudomonadati</taxon>
        <taxon>Pseudomonadota</taxon>
        <taxon>Gammaproteobacteria</taxon>
        <taxon>Alteromonadales</taxon>
        <taxon>Alteromonadaceae</taxon>
        <taxon>Hydrocarboniclastica</taxon>
    </lineage>
</organism>
<dbReference type="Proteomes" id="UP000298049">
    <property type="component" value="Chromosome"/>
</dbReference>
<evidence type="ECO:0000313" key="2">
    <source>
        <dbReference type="Proteomes" id="UP000298049"/>
    </source>
</evidence>